<dbReference type="EMBL" id="KV925880">
    <property type="protein sequence ID" value="PIO35627.1"/>
    <property type="molecule type" value="Genomic_DNA"/>
</dbReference>
<dbReference type="InterPro" id="IPR052059">
    <property type="entry name" value="CR_Ser/Thr_kinase"/>
</dbReference>
<dbReference type="InterPro" id="IPR000719">
    <property type="entry name" value="Prot_kinase_dom"/>
</dbReference>
<evidence type="ECO:0000256" key="6">
    <source>
        <dbReference type="ARBA" id="ARBA00022840"/>
    </source>
</evidence>
<dbReference type="Gene3D" id="1.10.510.10">
    <property type="entry name" value="Transferase(Phosphotransferase) domain 1"/>
    <property type="match status" value="1"/>
</dbReference>
<dbReference type="GO" id="GO:0004674">
    <property type="term" value="F:protein serine/threonine kinase activity"/>
    <property type="evidence" value="ECO:0007669"/>
    <property type="project" value="UniProtKB-KW"/>
</dbReference>
<dbReference type="SUPFAM" id="SSF56112">
    <property type="entry name" value="Protein kinase-like (PK-like)"/>
    <property type="match status" value="1"/>
</dbReference>
<dbReference type="GO" id="GO:0005524">
    <property type="term" value="F:ATP binding"/>
    <property type="evidence" value="ECO:0007669"/>
    <property type="project" value="UniProtKB-KW"/>
</dbReference>
<evidence type="ECO:0000256" key="8">
    <source>
        <dbReference type="ARBA" id="ARBA00048679"/>
    </source>
</evidence>
<protein>
    <recommendedName>
        <fullName evidence="1">non-specific serine/threonine protein kinase</fullName>
        <ecNumber evidence="1">2.7.11.1</ecNumber>
    </recommendedName>
</protein>
<keyword evidence="11" id="KW-1185">Reference proteome</keyword>
<dbReference type="OrthoDB" id="4062651at2759"/>
<evidence type="ECO:0000313" key="10">
    <source>
        <dbReference type="EMBL" id="PIO35627.1"/>
    </source>
</evidence>
<keyword evidence="2" id="KW-0723">Serine/threonine-protein kinase</keyword>
<evidence type="ECO:0000256" key="7">
    <source>
        <dbReference type="ARBA" id="ARBA00047899"/>
    </source>
</evidence>
<feature type="non-terminal residue" evidence="10">
    <location>
        <position position="1"/>
    </location>
</feature>
<comment type="catalytic activity">
    <reaction evidence="8">
        <text>L-seryl-[protein] + ATP = O-phospho-L-seryl-[protein] + ADP + H(+)</text>
        <dbReference type="Rhea" id="RHEA:17989"/>
        <dbReference type="Rhea" id="RHEA-COMP:9863"/>
        <dbReference type="Rhea" id="RHEA-COMP:11604"/>
        <dbReference type="ChEBI" id="CHEBI:15378"/>
        <dbReference type="ChEBI" id="CHEBI:29999"/>
        <dbReference type="ChEBI" id="CHEBI:30616"/>
        <dbReference type="ChEBI" id="CHEBI:83421"/>
        <dbReference type="ChEBI" id="CHEBI:456216"/>
        <dbReference type="EC" id="2.7.11.1"/>
    </reaction>
</comment>
<keyword evidence="6" id="KW-0067">ATP-binding</keyword>
<keyword evidence="5" id="KW-0418">Kinase</keyword>
<dbReference type="PANTHER" id="PTHR47973">
    <property type="entry name" value="CYSTEINE-RICH RECEPTOR-LIKE PROTEIN KINASE 3"/>
    <property type="match status" value="1"/>
</dbReference>
<keyword evidence="4" id="KW-0547">Nucleotide-binding</keyword>
<evidence type="ECO:0000313" key="11">
    <source>
        <dbReference type="Proteomes" id="UP000228934"/>
    </source>
</evidence>
<dbReference type="PROSITE" id="PS50011">
    <property type="entry name" value="PROTEIN_KINASE_DOM"/>
    <property type="match status" value="1"/>
</dbReference>
<dbReference type="FunFam" id="1.10.510.10:FF:001023">
    <property type="entry name" value="Os07g0541700 protein"/>
    <property type="match status" value="1"/>
</dbReference>
<dbReference type="Proteomes" id="UP000228934">
    <property type="component" value="Unassembled WGS sequence"/>
</dbReference>
<proteinExistence type="predicted"/>
<accession>A0A2G9S674</accession>
<evidence type="ECO:0000256" key="5">
    <source>
        <dbReference type="ARBA" id="ARBA00022777"/>
    </source>
</evidence>
<dbReference type="InterPro" id="IPR011009">
    <property type="entry name" value="Kinase-like_dom_sf"/>
</dbReference>
<reference evidence="11" key="1">
    <citation type="journal article" date="2017" name="Nat. Commun.">
        <title>The North American bullfrog draft genome provides insight into hormonal regulation of long noncoding RNA.</title>
        <authorList>
            <person name="Hammond S.A."/>
            <person name="Warren R.L."/>
            <person name="Vandervalk B.P."/>
            <person name="Kucuk E."/>
            <person name="Khan H."/>
            <person name="Gibb E.A."/>
            <person name="Pandoh P."/>
            <person name="Kirk H."/>
            <person name="Zhao Y."/>
            <person name="Jones M."/>
            <person name="Mungall A.J."/>
            <person name="Coope R."/>
            <person name="Pleasance S."/>
            <person name="Moore R.A."/>
            <person name="Holt R.A."/>
            <person name="Round J.M."/>
            <person name="Ohora S."/>
            <person name="Walle B.V."/>
            <person name="Veldhoen N."/>
            <person name="Helbing C.C."/>
            <person name="Birol I."/>
        </authorList>
    </citation>
    <scope>NUCLEOTIDE SEQUENCE [LARGE SCALE GENOMIC DNA]</scope>
</reference>
<evidence type="ECO:0000256" key="3">
    <source>
        <dbReference type="ARBA" id="ARBA00022679"/>
    </source>
</evidence>
<feature type="domain" description="Protein kinase" evidence="9">
    <location>
        <begin position="1"/>
        <end position="126"/>
    </location>
</feature>
<dbReference type="Pfam" id="PF00069">
    <property type="entry name" value="Pkinase"/>
    <property type="match status" value="1"/>
</dbReference>
<evidence type="ECO:0000256" key="2">
    <source>
        <dbReference type="ARBA" id="ARBA00022527"/>
    </source>
</evidence>
<evidence type="ECO:0000256" key="1">
    <source>
        <dbReference type="ARBA" id="ARBA00012513"/>
    </source>
</evidence>
<keyword evidence="3" id="KW-0808">Transferase</keyword>
<organism evidence="10 11">
    <name type="scientific">Aquarana catesbeiana</name>
    <name type="common">American bullfrog</name>
    <name type="synonym">Rana catesbeiana</name>
    <dbReference type="NCBI Taxonomy" id="8400"/>
    <lineage>
        <taxon>Eukaryota</taxon>
        <taxon>Metazoa</taxon>
        <taxon>Chordata</taxon>
        <taxon>Craniata</taxon>
        <taxon>Vertebrata</taxon>
        <taxon>Euteleostomi</taxon>
        <taxon>Amphibia</taxon>
        <taxon>Batrachia</taxon>
        <taxon>Anura</taxon>
        <taxon>Neobatrachia</taxon>
        <taxon>Ranoidea</taxon>
        <taxon>Ranidae</taxon>
        <taxon>Aquarana</taxon>
    </lineage>
</organism>
<sequence>NNTDPLSWNRRCSITVGTAKGIKYLHENNHTHRDIKSANILLDAYFTAKISDFGLARATGQHARTMMTERIVGTTAYMAPEALRGEVTIKSDIFSFGVVLLEVISGLPPFDEKRDPPLLVTVIHFI</sequence>
<name>A0A2G9S674_AQUCT</name>
<dbReference type="EC" id="2.7.11.1" evidence="1"/>
<comment type="catalytic activity">
    <reaction evidence="7">
        <text>L-threonyl-[protein] + ATP = O-phospho-L-threonyl-[protein] + ADP + H(+)</text>
        <dbReference type="Rhea" id="RHEA:46608"/>
        <dbReference type="Rhea" id="RHEA-COMP:11060"/>
        <dbReference type="Rhea" id="RHEA-COMP:11605"/>
        <dbReference type="ChEBI" id="CHEBI:15378"/>
        <dbReference type="ChEBI" id="CHEBI:30013"/>
        <dbReference type="ChEBI" id="CHEBI:30616"/>
        <dbReference type="ChEBI" id="CHEBI:61977"/>
        <dbReference type="ChEBI" id="CHEBI:456216"/>
        <dbReference type="EC" id="2.7.11.1"/>
    </reaction>
</comment>
<dbReference type="AlphaFoldDB" id="A0A2G9S674"/>
<evidence type="ECO:0000259" key="9">
    <source>
        <dbReference type="PROSITE" id="PS50011"/>
    </source>
</evidence>
<gene>
    <name evidence="10" type="ORF">AB205_0189730</name>
</gene>
<dbReference type="SMART" id="SM00220">
    <property type="entry name" value="S_TKc"/>
    <property type="match status" value="1"/>
</dbReference>
<evidence type="ECO:0000256" key="4">
    <source>
        <dbReference type="ARBA" id="ARBA00022741"/>
    </source>
</evidence>